<dbReference type="NCBIfam" id="TIGR00084">
    <property type="entry name" value="ruvA"/>
    <property type="match status" value="1"/>
</dbReference>
<dbReference type="SUPFAM" id="SSF47781">
    <property type="entry name" value="RuvA domain 2-like"/>
    <property type="match status" value="1"/>
</dbReference>
<comment type="caution">
    <text evidence="6">Lacks conserved residue(s) required for the propagation of feature annotation.</text>
</comment>
<keyword evidence="3 6" id="KW-0238">DNA-binding</keyword>
<feature type="region of interest" description="Domain III" evidence="6">
    <location>
        <begin position="146"/>
        <end position="191"/>
    </location>
</feature>
<dbReference type="SUPFAM" id="SSF50249">
    <property type="entry name" value="Nucleic acid-binding proteins"/>
    <property type="match status" value="1"/>
</dbReference>
<dbReference type="InterPro" id="IPR000085">
    <property type="entry name" value="RuvA"/>
</dbReference>
<comment type="subunit">
    <text evidence="6">Homotetramer. Forms an RuvA(8)-RuvB(12)-Holliday junction (HJ) complex. HJ DNA is sandwiched between 2 RuvA tetramers; dsDNA enters through RuvA and exits via RuvB. An RuvB hexamer assembles on each DNA strand where it exits the tetramer. Each RuvB hexamer is contacted by two RuvA subunits (via domain III) on 2 adjacent RuvB subunits; this complex drives branch migration. In the full resolvosome a probable DNA-RuvA(4)-RuvB(12)-RuvC(2) complex forms which resolves the HJ.</text>
</comment>
<organism evidence="8 9">
    <name type="scientific">Levilinea saccharolytica</name>
    <dbReference type="NCBI Taxonomy" id="229921"/>
    <lineage>
        <taxon>Bacteria</taxon>
        <taxon>Bacillati</taxon>
        <taxon>Chloroflexota</taxon>
        <taxon>Anaerolineae</taxon>
        <taxon>Anaerolineales</taxon>
        <taxon>Anaerolineaceae</taxon>
        <taxon>Levilinea</taxon>
    </lineage>
</organism>
<dbReference type="Pfam" id="PF01330">
    <property type="entry name" value="RuvA_N"/>
    <property type="match status" value="1"/>
</dbReference>
<evidence type="ECO:0000256" key="4">
    <source>
        <dbReference type="ARBA" id="ARBA00023172"/>
    </source>
</evidence>
<dbReference type="SMART" id="SM00278">
    <property type="entry name" value="HhH1"/>
    <property type="match status" value="2"/>
</dbReference>
<dbReference type="InterPro" id="IPR010994">
    <property type="entry name" value="RuvA_2-like"/>
</dbReference>
<dbReference type="Pfam" id="PF14520">
    <property type="entry name" value="HHH_5"/>
    <property type="match status" value="1"/>
</dbReference>
<proteinExistence type="inferred from homology"/>
<evidence type="ECO:0000256" key="6">
    <source>
        <dbReference type="HAMAP-Rule" id="MF_00031"/>
    </source>
</evidence>
<comment type="similarity">
    <text evidence="6">Belongs to the RuvA family.</text>
</comment>
<dbReference type="Proteomes" id="UP000050501">
    <property type="component" value="Unassembled WGS sequence"/>
</dbReference>
<dbReference type="GO" id="GO:0048476">
    <property type="term" value="C:Holliday junction resolvase complex"/>
    <property type="evidence" value="ECO:0007669"/>
    <property type="project" value="UniProtKB-UniRule"/>
</dbReference>
<dbReference type="GO" id="GO:0005524">
    <property type="term" value="F:ATP binding"/>
    <property type="evidence" value="ECO:0007669"/>
    <property type="project" value="InterPro"/>
</dbReference>
<dbReference type="InterPro" id="IPR012340">
    <property type="entry name" value="NA-bd_OB-fold"/>
</dbReference>
<dbReference type="RefSeq" id="WP_062418010.1">
    <property type="nucleotide sequence ID" value="NZ_DF967974.1"/>
</dbReference>
<dbReference type="Gene3D" id="2.40.50.140">
    <property type="entry name" value="Nucleic acid-binding proteins"/>
    <property type="match status" value="1"/>
</dbReference>
<dbReference type="GO" id="GO:0006310">
    <property type="term" value="P:DNA recombination"/>
    <property type="evidence" value="ECO:0007669"/>
    <property type="project" value="UniProtKB-UniRule"/>
</dbReference>
<feature type="domain" description="Helix-hairpin-helix DNA-binding motif class 1" evidence="7">
    <location>
        <begin position="72"/>
        <end position="91"/>
    </location>
</feature>
<protein>
    <recommendedName>
        <fullName evidence="6">Holliday junction branch migration complex subunit RuvA</fullName>
    </recommendedName>
</protein>
<evidence type="ECO:0000313" key="9">
    <source>
        <dbReference type="Proteomes" id="UP000050501"/>
    </source>
</evidence>
<dbReference type="Gene3D" id="1.10.8.10">
    <property type="entry name" value="DNA helicase RuvA subunit, C-terminal domain"/>
    <property type="match status" value="1"/>
</dbReference>
<dbReference type="GO" id="GO:0006281">
    <property type="term" value="P:DNA repair"/>
    <property type="evidence" value="ECO:0007669"/>
    <property type="project" value="UniProtKB-UniRule"/>
</dbReference>
<dbReference type="InterPro" id="IPR036267">
    <property type="entry name" value="RuvA_C_sf"/>
</dbReference>
<dbReference type="EMBL" id="LGCM01000002">
    <property type="protein sequence ID" value="KPL91790.1"/>
    <property type="molecule type" value="Genomic_DNA"/>
</dbReference>
<comment type="domain">
    <text evidence="6">Has three domains with a flexible linker between the domains II and III and assumes an 'L' shape. Domain III is highly mobile and contacts RuvB.</text>
</comment>
<evidence type="ECO:0000313" key="8">
    <source>
        <dbReference type="EMBL" id="KPL91790.1"/>
    </source>
</evidence>
<dbReference type="PATRIC" id="fig|229921.5.peg.3457"/>
<dbReference type="STRING" id="229921.ADN01_00460"/>
<dbReference type="GO" id="GO:0009379">
    <property type="term" value="C:Holliday junction helicase complex"/>
    <property type="evidence" value="ECO:0007669"/>
    <property type="project" value="InterPro"/>
</dbReference>
<evidence type="ECO:0000256" key="1">
    <source>
        <dbReference type="ARBA" id="ARBA00022490"/>
    </source>
</evidence>
<dbReference type="CDD" id="cd14332">
    <property type="entry name" value="UBA_RuvA_C"/>
    <property type="match status" value="1"/>
</dbReference>
<comment type="caution">
    <text evidence="8">The sequence shown here is derived from an EMBL/GenBank/DDBJ whole genome shotgun (WGS) entry which is preliminary data.</text>
</comment>
<keyword evidence="4 6" id="KW-0233">DNA recombination</keyword>
<reference evidence="8 9" key="1">
    <citation type="submission" date="2015-07" db="EMBL/GenBank/DDBJ databases">
        <title>Genome sequence of Levilinea saccharolytica DSM 16555.</title>
        <authorList>
            <person name="Hemp J."/>
            <person name="Ward L.M."/>
            <person name="Pace L.A."/>
            <person name="Fischer W.W."/>
        </authorList>
    </citation>
    <scope>NUCLEOTIDE SEQUENCE [LARGE SCALE GENOMIC DNA]</scope>
    <source>
        <strain evidence="8 9">KIBI-1</strain>
    </source>
</reference>
<evidence type="ECO:0000256" key="3">
    <source>
        <dbReference type="ARBA" id="ARBA00023125"/>
    </source>
</evidence>
<dbReference type="OrthoDB" id="5293449at2"/>
<keyword evidence="5 6" id="KW-0234">DNA repair</keyword>
<dbReference type="Pfam" id="PF07499">
    <property type="entry name" value="RuvA_C"/>
    <property type="match status" value="1"/>
</dbReference>
<comment type="function">
    <text evidence="6">The RuvA-RuvB-RuvC complex processes Holliday junction (HJ) DNA during genetic recombination and DNA repair, while the RuvA-RuvB complex plays an important role in the rescue of blocked DNA replication forks via replication fork reversal (RFR). RuvA specifically binds to HJ cruciform DNA, conferring on it an open structure. The RuvB hexamer acts as an ATP-dependent pump, pulling dsDNA into and through the RuvAB complex. HJ branch migration allows RuvC to scan DNA until it finds its consensus sequence, where it cleaves and resolves the cruciform DNA.</text>
</comment>
<sequence>MIASVSGDVQAVLEDSLIVGVGGVGLRVFVTAAVRAQVHVGDGVFLFTTLIVREDLLALYGFETQEEERFFNLLLGADGVGPKLALAVLSTLNVEAIRRAVLAEQADIFSRVSGVGKKTAQKILLHLQGKVGAGSGLEVMALGDADGDVLDALTALGYSVVEAQTAIQAIPRDAPPDMETRLRLALQYFSR</sequence>
<dbReference type="AlphaFoldDB" id="A0A0P6Y606"/>
<comment type="subcellular location">
    <subcellularLocation>
        <location evidence="6">Cytoplasm</location>
    </subcellularLocation>
</comment>
<dbReference type="SUPFAM" id="SSF46929">
    <property type="entry name" value="DNA helicase RuvA subunit, C-terminal domain"/>
    <property type="match status" value="1"/>
</dbReference>
<dbReference type="InterPro" id="IPR011114">
    <property type="entry name" value="RuvA_C"/>
</dbReference>
<keyword evidence="1 6" id="KW-0963">Cytoplasm</keyword>
<dbReference type="InterPro" id="IPR003583">
    <property type="entry name" value="Hlx-hairpin-Hlx_DNA-bd_motif"/>
</dbReference>
<dbReference type="GO" id="GO:0009378">
    <property type="term" value="F:four-way junction helicase activity"/>
    <property type="evidence" value="ECO:0007669"/>
    <property type="project" value="InterPro"/>
</dbReference>
<name>A0A0P6Y606_9CHLR</name>
<keyword evidence="2 6" id="KW-0227">DNA damage</keyword>
<dbReference type="InterPro" id="IPR013849">
    <property type="entry name" value="DNA_helicase_Holl-junc_RuvA_I"/>
</dbReference>
<evidence type="ECO:0000256" key="5">
    <source>
        <dbReference type="ARBA" id="ARBA00023204"/>
    </source>
</evidence>
<feature type="domain" description="Helix-hairpin-helix DNA-binding motif class 1" evidence="7">
    <location>
        <begin position="107"/>
        <end position="126"/>
    </location>
</feature>
<evidence type="ECO:0000259" key="7">
    <source>
        <dbReference type="SMART" id="SM00278"/>
    </source>
</evidence>
<gene>
    <name evidence="6" type="primary">ruvA</name>
    <name evidence="8" type="ORF">ADN01_00460</name>
</gene>
<accession>A0A0P6Y606</accession>
<dbReference type="Gene3D" id="1.10.150.20">
    <property type="entry name" value="5' to 3' exonuclease, C-terminal subdomain"/>
    <property type="match status" value="1"/>
</dbReference>
<dbReference type="GO" id="GO:0005737">
    <property type="term" value="C:cytoplasm"/>
    <property type="evidence" value="ECO:0007669"/>
    <property type="project" value="UniProtKB-SubCell"/>
</dbReference>
<keyword evidence="9" id="KW-1185">Reference proteome</keyword>
<evidence type="ECO:0000256" key="2">
    <source>
        <dbReference type="ARBA" id="ARBA00022763"/>
    </source>
</evidence>
<dbReference type="GO" id="GO:0000400">
    <property type="term" value="F:four-way junction DNA binding"/>
    <property type="evidence" value="ECO:0007669"/>
    <property type="project" value="UniProtKB-UniRule"/>
</dbReference>
<dbReference type="HAMAP" id="MF_00031">
    <property type="entry name" value="DNA_HJ_migration_RuvA"/>
    <property type="match status" value="1"/>
</dbReference>